<gene>
    <name evidence="2" type="ORF">UFOPK1808_00592</name>
</gene>
<dbReference type="AlphaFoldDB" id="A0A6J6GHG6"/>
<dbReference type="GO" id="GO:0016020">
    <property type="term" value="C:membrane"/>
    <property type="evidence" value="ECO:0007669"/>
    <property type="project" value="TreeGrafter"/>
</dbReference>
<dbReference type="InterPro" id="IPR000073">
    <property type="entry name" value="AB_hydrolase_1"/>
</dbReference>
<accession>A0A6J6GHG6</accession>
<name>A0A6J6GHG6_9ZZZZ</name>
<feature type="domain" description="AB hydrolase-1" evidence="1">
    <location>
        <begin position="40"/>
        <end position="292"/>
    </location>
</feature>
<dbReference type="GO" id="GO:0046464">
    <property type="term" value="P:acylglycerol catabolic process"/>
    <property type="evidence" value="ECO:0007669"/>
    <property type="project" value="TreeGrafter"/>
</dbReference>
<proteinExistence type="predicted"/>
<dbReference type="Pfam" id="PF12697">
    <property type="entry name" value="Abhydrolase_6"/>
    <property type="match status" value="1"/>
</dbReference>
<dbReference type="InterPro" id="IPR050266">
    <property type="entry name" value="AB_hydrolase_sf"/>
</dbReference>
<dbReference type="PANTHER" id="PTHR43798">
    <property type="entry name" value="MONOACYLGLYCEROL LIPASE"/>
    <property type="match status" value="1"/>
</dbReference>
<dbReference type="InterPro" id="IPR029058">
    <property type="entry name" value="AB_hydrolase_fold"/>
</dbReference>
<evidence type="ECO:0000313" key="2">
    <source>
        <dbReference type="EMBL" id="CAB4598365.1"/>
    </source>
</evidence>
<dbReference type="GO" id="GO:0047372">
    <property type="term" value="F:monoacylglycerol lipase activity"/>
    <property type="evidence" value="ECO:0007669"/>
    <property type="project" value="TreeGrafter"/>
</dbReference>
<sequence length="302" mass="33765">MIPETRTFAGAHRPDRMYTHNADGVGIAVYEWGKESDPVLFLVHGGSDFAGTFDVFAPLLVAGGYRVVSWDHRGHGDSEHAALYGWDADIRDALSVMSSITQKAAPVVAHSKGGAVMMQLADSCPYRISKMVNIDGMPSKRRMPDVPDHDQSRLLADSIGEWLNFRHEAADSFRKPGTLEDLARRRGKMNPRLSIEWLEYLVTVGAQQDENGWRWKLDPTMRFGGFGPWRPEWASLRMAALTMPFLGLLGTIDEPMGWGAKPRDVKPWIPTGGRLEVLEDIGHFIHIEEPVLVSNMILEFLS</sequence>
<dbReference type="EMBL" id="CAEZUL010000050">
    <property type="protein sequence ID" value="CAB4598365.1"/>
    <property type="molecule type" value="Genomic_DNA"/>
</dbReference>
<reference evidence="2" key="1">
    <citation type="submission" date="2020-05" db="EMBL/GenBank/DDBJ databases">
        <authorList>
            <person name="Chiriac C."/>
            <person name="Salcher M."/>
            <person name="Ghai R."/>
            <person name="Kavagutti S V."/>
        </authorList>
    </citation>
    <scope>NUCLEOTIDE SEQUENCE</scope>
</reference>
<dbReference type="PANTHER" id="PTHR43798:SF33">
    <property type="entry name" value="HYDROLASE, PUTATIVE (AFU_ORTHOLOGUE AFUA_2G14860)-RELATED"/>
    <property type="match status" value="1"/>
</dbReference>
<dbReference type="Gene3D" id="3.40.50.1820">
    <property type="entry name" value="alpha/beta hydrolase"/>
    <property type="match status" value="1"/>
</dbReference>
<dbReference type="SUPFAM" id="SSF53474">
    <property type="entry name" value="alpha/beta-Hydrolases"/>
    <property type="match status" value="1"/>
</dbReference>
<evidence type="ECO:0000259" key="1">
    <source>
        <dbReference type="Pfam" id="PF12697"/>
    </source>
</evidence>
<dbReference type="PRINTS" id="PR00111">
    <property type="entry name" value="ABHYDROLASE"/>
</dbReference>
<organism evidence="2">
    <name type="scientific">freshwater metagenome</name>
    <dbReference type="NCBI Taxonomy" id="449393"/>
    <lineage>
        <taxon>unclassified sequences</taxon>
        <taxon>metagenomes</taxon>
        <taxon>ecological metagenomes</taxon>
    </lineage>
</organism>
<protein>
    <submittedName>
        <fullName evidence="2">Unannotated protein</fullName>
    </submittedName>
</protein>